<feature type="compositionally biased region" description="Basic and acidic residues" evidence="1">
    <location>
        <begin position="949"/>
        <end position="981"/>
    </location>
</feature>
<keyword evidence="2" id="KW-0472">Membrane</keyword>
<dbReference type="EMBL" id="CP003879">
    <property type="protein sequence ID" value="AFU68719.1"/>
    <property type="molecule type" value="Genomic_DNA"/>
</dbReference>
<feature type="region of interest" description="Disordered" evidence="1">
    <location>
        <begin position="933"/>
        <end position="1008"/>
    </location>
</feature>
<feature type="compositionally biased region" description="Acidic residues" evidence="1">
    <location>
        <begin position="665"/>
        <end position="675"/>
    </location>
</feature>
<accession>K4IE91</accession>
<feature type="region of interest" description="Disordered" evidence="1">
    <location>
        <begin position="1074"/>
        <end position="1099"/>
    </location>
</feature>
<protein>
    <submittedName>
        <fullName evidence="3">Uncharacterized protein</fullName>
    </submittedName>
</protein>
<evidence type="ECO:0000313" key="4">
    <source>
        <dbReference type="Proteomes" id="UP000008514"/>
    </source>
</evidence>
<dbReference type="OrthoDB" id="9812498at2"/>
<feature type="region of interest" description="Disordered" evidence="1">
    <location>
        <begin position="661"/>
        <end position="779"/>
    </location>
</feature>
<dbReference type="Proteomes" id="UP000008514">
    <property type="component" value="Chromosome"/>
</dbReference>
<sequence>MQNYDIIEKKLERFIKKFYSNLLIKGALLFVGISLLLFIFISALEYFLWFSSGLRTFLFWTVLAIELLLLFKLILVPAGQLFKISKGINYSEASDYIGTHFPEVSDKLKNILQLKAQGAQGELLLASIEQKSKDLKSVPFQVAIDFTQNLKYLRLLAIPVLILLAIWISGLGDSFSSSYKRLVNYDTAYEPPAPFQFTILNPSLQVAKGKSFRLNVKTLGDIKPEDVQIEIEGEAYSLIEEKGVFYYTFNSVNDSKRFQLKANTVVSKVYELSALDIPILKDMEMRLNFPAYTNQASKTISGTGNASVPEGTDIEWIISTETTDQVVFNLNEKQIEFESSNTEFSLTQIQKTSVDYSISTSNSNFKNYDVLNYSIEVIKDEFPKIVLQEKKDSLLLEQSYFFGKITDDYRLTELQLIYYSTSNKDVTTKKEIEISKSNYAEFSYAFPNEDIDLMAGTDYSYYFEVYDNDEVNGRKSSKSKVFSYRQKTELEESTENLKRQNTAVEKLSEELKQQKESNATLRELQNKQRKEKNLDYTEKQKLDNFIKRQKQRMEMMKNYSERLKEDFKKLNPEEQDKAKENLEDRLEKNQKQIEKNQELLKELDELRDKIDREELNQKLENFDKESKKQEKNLEQLLELTKRFYVEKKTEKLAEELKNLAREQEDLSEAEENTSEEQEKLNEKFDKLKEDLKELEEKNEDLKAPMDIGSDKALEEEIDQDQEEAKEELESSEENSEDPEESASQKEKAQEKQKKASEKMKSLSEKMQQSMMSSSMEQAAEDADMLRQILNNLILFSQEQEGLMESFKSMSNSNPAYASELKRQAELRENFKHADDSLYALAMRTPMITEEVNNKISDINFNIEKSLERLAENEVRMGTSSQQYTMMFANELSSMLDVALDQMKNQMKGSGKPKPSGSQPGEQLSDIIKSHEELQKQMQKGKSKGQGESSKPEKGGEKKGEKGKSGEDSEGGEKGDGEKGEEGNNEDGEGSGKKKGSQQGNEQMSGEVYQIYKQQQDLRNQLENEIKRLGLDGNTNELTKSLDRLEQELLMKGFSNDLLQQMDAVKHQLLKLKKAANQQGQDEDRQAKTNKKEFNSNSEPWVEKAKEYFNTTEILNRQQLPLQPQYKKLINIYFDGRSN</sequence>
<dbReference type="RefSeq" id="WP_015024310.1">
    <property type="nucleotide sequence ID" value="NC_018721.1"/>
</dbReference>
<feature type="compositionally biased region" description="Acidic residues" evidence="1">
    <location>
        <begin position="715"/>
        <end position="740"/>
    </location>
</feature>
<reference evidence="3" key="2">
    <citation type="submission" date="2012-09" db="EMBL/GenBank/DDBJ databases">
        <title>The complete sequence of Psychroflexus torquis an extreme psychrophile from sea-ice that is stimulated by light.</title>
        <authorList>
            <person name="Feng S."/>
            <person name="Powell S.M."/>
            <person name="Bowman J.P."/>
        </authorList>
    </citation>
    <scope>NUCLEOTIDE SEQUENCE [LARGE SCALE GENOMIC DNA]</scope>
    <source>
        <strain evidence="3">ATCC 700755</strain>
    </source>
</reference>
<evidence type="ECO:0000256" key="2">
    <source>
        <dbReference type="SAM" id="Phobius"/>
    </source>
</evidence>
<feature type="transmembrane region" description="Helical" evidence="2">
    <location>
        <begin position="21"/>
        <end position="44"/>
    </location>
</feature>
<name>K4IE91_PSYTT</name>
<reference evidence="3" key="1">
    <citation type="submission" date="2006-03" db="EMBL/GenBank/DDBJ databases">
        <authorList>
            <person name="Bowman J."/>
            <person name="Ferriera S."/>
            <person name="Johnson J."/>
            <person name="Kravitz S."/>
            <person name="Halpern A."/>
            <person name="Remington K."/>
            <person name="Beeson K."/>
            <person name="Tran B."/>
            <person name="Rogers Y.-H."/>
            <person name="Friedman R."/>
            <person name="Venter J.C."/>
        </authorList>
    </citation>
    <scope>NUCLEOTIDE SEQUENCE [LARGE SCALE GENOMIC DNA]</scope>
    <source>
        <strain evidence="3">ATCC 700755</strain>
    </source>
</reference>
<dbReference type="AlphaFoldDB" id="K4IE91"/>
<dbReference type="KEGG" id="ptq:P700755_001894"/>
<feature type="transmembrane region" description="Helical" evidence="2">
    <location>
        <begin position="152"/>
        <end position="172"/>
    </location>
</feature>
<feature type="region of interest" description="Disordered" evidence="1">
    <location>
        <begin position="513"/>
        <end position="536"/>
    </location>
</feature>
<proteinExistence type="predicted"/>
<keyword evidence="2" id="KW-1133">Transmembrane helix</keyword>
<keyword evidence="4" id="KW-1185">Reference proteome</keyword>
<feature type="compositionally biased region" description="Basic and acidic residues" evidence="1">
    <location>
        <begin position="524"/>
        <end position="536"/>
    </location>
</feature>
<evidence type="ECO:0000313" key="3">
    <source>
        <dbReference type="EMBL" id="AFU68719.1"/>
    </source>
</evidence>
<feature type="transmembrane region" description="Helical" evidence="2">
    <location>
        <begin position="56"/>
        <end position="76"/>
    </location>
</feature>
<evidence type="ECO:0000256" key="1">
    <source>
        <dbReference type="SAM" id="MobiDB-lite"/>
    </source>
</evidence>
<gene>
    <name evidence="3" type="ordered locus">P700755_001894</name>
</gene>
<feature type="compositionally biased region" description="Basic and acidic residues" evidence="1">
    <location>
        <begin position="742"/>
        <end position="763"/>
    </location>
</feature>
<dbReference type="eggNOG" id="COG1196">
    <property type="taxonomic scope" value="Bacteria"/>
</dbReference>
<keyword evidence="2" id="KW-0812">Transmembrane</keyword>
<dbReference type="HOGENOM" id="CLU_008611_0_0_10"/>
<feature type="compositionally biased region" description="Low complexity" evidence="1">
    <location>
        <begin position="764"/>
        <end position="777"/>
    </location>
</feature>
<feature type="compositionally biased region" description="Basic and acidic residues" evidence="1">
    <location>
        <begin position="1081"/>
        <end position="1093"/>
    </location>
</feature>
<dbReference type="STRING" id="313595.P700755_001894"/>
<organism evidence="3 4">
    <name type="scientific">Psychroflexus torquis (strain ATCC 700755 / CIP 106069 / ACAM 623)</name>
    <dbReference type="NCBI Taxonomy" id="313595"/>
    <lineage>
        <taxon>Bacteria</taxon>
        <taxon>Pseudomonadati</taxon>
        <taxon>Bacteroidota</taxon>
        <taxon>Flavobacteriia</taxon>
        <taxon>Flavobacteriales</taxon>
        <taxon>Flavobacteriaceae</taxon>
        <taxon>Psychroflexus</taxon>
    </lineage>
</organism>
<feature type="compositionally biased region" description="Basic and acidic residues" evidence="1">
    <location>
        <begin position="676"/>
        <end position="714"/>
    </location>
</feature>